<evidence type="ECO:0000313" key="3">
    <source>
        <dbReference type="EMBL" id="WMV32506.1"/>
    </source>
</evidence>
<dbReference type="Proteomes" id="UP001234989">
    <property type="component" value="Chromosome 6"/>
</dbReference>
<dbReference type="InterPro" id="IPR056924">
    <property type="entry name" value="SH3_Tf2-1"/>
</dbReference>
<feature type="region of interest" description="Disordered" evidence="1">
    <location>
        <begin position="87"/>
        <end position="124"/>
    </location>
</feature>
<organism evidence="3 4">
    <name type="scientific">Solanum verrucosum</name>
    <dbReference type="NCBI Taxonomy" id="315347"/>
    <lineage>
        <taxon>Eukaryota</taxon>
        <taxon>Viridiplantae</taxon>
        <taxon>Streptophyta</taxon>
        <taxon>Embryophyta</taxon>
        <taxon>Tracheophyta</taxon>
        <taxon>Spermatophyta</taxon>
        <taxon>Magnoliopsida</taxon>
        <taxon>eudicotyledons</taxon>
        <taxon>Gunneridae</taxon>
        <taxon>Pentapetalae</taxon>
        <taxon>asterids</taxon>
        <taxon>lamiids</taxon>
        <taxon>Solanales</taxon>
        <taxon>Solanaceae</taxon>
        <taxon>Solanoideae</taxon>
        <taxon>Solaneae</taxon>
        <taxon>Solanum</taxon>
    </lineage>
</organism>
<evidence type="ECO:0000256" key="1">
    <source>
        <dbReference type="SAM" id="MobiDB-lite"/>
    </source>
</evidence>
<proteinExistence type="predicted"/>
<sequence>MLSQVVTNQAGQEKENRQKVANTSRIREFLQMNPLSFSGSSVTEDPENFMEELQKNRVEGAPIMSWVVFEEIFMGCFFRRELKEVKKQKRRVPSSDSAHAQMNRGEFNNQNSQNIKARPAQSKGSMALGGNGAYTCVKYGRTHSKVCGDGSTIYYKCGQDGHFMKEYPKNRQGGGNRGETSPRYIGPYKISKRIVAYELELPSKLAAVHPVFHISMLKKCMDDPSLIIPTENIGIKDGLSYEEIPVHILDRQVRKLRTKEVAWVKEIGFGAACTKMLQQQQFSVIDDFAYEPLLLIKAIGRSRGLKCKFLELSVKQRKLVKEANDEL</sequence>
<dbReference type="Pfam" id="PF24626">
    <property type="entry name" value="SH3_Tf2-1"/>
    <property type="match status" value="1"/>
</dbReference>
<evidence type="ECO:0000313" key="4">
    <source>
        <dbReference type="Proteomes" id="UP001234989"/>
    </source>
</evidence>
<name>A0AAF0QZI9_SOLVR</name>
<accession>A0AAF0QZI9</accession>
<reference evidence="3" key="1">
    <citation type="submission" date="2023-08" db="EMBL/GenBank/DDBJ databases">
        <title>A de novo genome assembly of Solanum verrucosum Schlechtendal, a Mexican diploid species geographically isolated from the other diploid A-genome species in potato relatives.</title>
        <authorList>
            <person name="Hosaka K."/>
        </authorList>
    </citation>
    <scope>NUCLEOTIDE SEQUENCE</scope>
    <source>
        <tissue evidence="3">Young leaves</tissue>
    </source>
</reference>
<feature type="compositionally biased region" description="Polar residues" evidence="1">
    <location>
        <begin position="94"/>
        <end position="115"/>
    </location>
</feature>
<evidence type="ECO:0000259" key="2">
    <source>
        <dbReference type="Pfam" id="PF24626"/>
    </source>
</evidence>
<dbReference type="EMBL" id="CP133617">
    <property type="protein sequence ID" value="WMV32506.1"/>
    <property type="molecule type" value="Genomic_DNA"/>
</dbReference>
<dbReference type="PANTHER" id="PTHR46148">
    <property type="entry name" value="CHROMO DOMAIN-CONTAINING PROTEIN"/>
    <property type="match status" value="1"/>
</dbReference>
<protein>
    <recommendedName>
        <fullName evidence="2">Tf2-1-like SH3-like domain-containing protein</fullName>
    </recommendedName>
</protein>
<dbReference type="AlphaFoldDB" id="A0AAF0QZI9"/>
<gene>
    <name evidence="3" type="ORF">MTR67_025891</name>
</gene>
<feature type="compositionally biased region" description="Polar residues" evidence="1">
    <location>
        <begin position="1"/>
        <end position="11"/>
    </location>
</feature>
<feature type="region of interest" description="Disordered" evidence="1">
    <location>
        <begin position="1"/>
        <end position="23"/>
    </location>
</feature>
<dbReference type="PANTHER" id="PTHR46148:SF56">
    <property type="entry name" value="RETROTRANSPOSON PROTEIN"/>
    <property type="match status" value="1"/>
</dbReference>
<keyword evidence="4" id="KW-1185">Reference proteome</keyword>
<feature type="domain" description="Tf2-1-like SH3-like" evidence="2">
    <location>
        <begin position="181"/>
        <end position="220"/>
    </location>
</feature>